<dbReference type="InterPro" id="IPR050171">
    <property type="entry name" value="MFS_Transporters"/>
</dbReference>
<feature type="transmembrane region" description="Helical" evidence="7">
    <location>
        <begin position="108"/>
        <end position="124"/>
    </location>
</feature>
<feature type="transmembrane region" description="Helical" evidence="7">
    <location>
        <begin position="279"/>
        <end position="298"/>
    </location>
</feature>
<dbReference type="InterPro" id="IPR020846">
    <property type="entry name" value="MFS_dom"/>
</dbReference>
<dbReference type="PANTHER" id="PTHR23517:SF2">
    <property type="entry name" value="MULTIDRUG RESISTANCE PROTEIN MDTH"/>
    <property type="match status" value="1"/>
</dbReference>
<feature type="transmembrane region" description="Helical" evidence="7">
    <location>
        <begin position="163"/>
        <end position="183"/>
    </location>
</feature>
<dbReference type="GO" id="GO:0005886">
    <property type="term" value="C:plasma membrane"/>
    <property type="evidence" value="ECO:0007669"/>
    <property type="project" value="UniProtKB-SubCell"/>
</dbReference>
<comment type="subcellular location">
    <subcellularLocation>
        <location evidence="1">Cell membrane</location>
        <topology evidence="1">Multi-pass membrane protein</topology>
    </subcellularLocation>
</comment>
<feature type="transmembrane region" description="Helical" evidence="7">
    <location>
        <begin position="136"/>
        <end position="157"/>
    </location>
</feature>
<feature type="transmembrane region" description="Helical" evidence="7">
    <location>
        <begin position="304"/>
        <end position="325"/>
    </location>
</feature>
<protein>
    <submittedName>
        <fullName evidence="9">Inner membrane transport protein YajR</fullName>
    </submittedName>
</protein>
<feature type="transmembrane region" description="Helical" evidence="7">
    <location>
        <begin position="337"/>
        <end position="361"/>
    </location>
</feature>
<feature type="transmembrane region" description="Helical" evidence="7">
    <location>
        <begin position="46"/>
        <end position="67"/>
    </location>
</feature>
<gene>
    <name evidence="9" type="ORF">MNBD_NITROSPINAE03-759</name>
</gene>
<dbReference type="AlphaFoldDB" id="A0A3B1D663"/>
<feature type="transmembrane region" description="Helical" evidence="7">
    <location>
        <begin position="79"/>
        <end position="102"/>
    </location>
</feature>
<evidence type="ECO:0000256" key="4">
    <source>
        <dbReference type="ARBA" id="ARBA00022692"/>
    </source>
</evidence>
<reference evidence="9" key="1">
    <citation type="submission" date="2018-06" db="EMBL/GenBank/DDBJ databases">
        <authorList>
            <person name="Zhirakovskaya E."/>
        </authorList>
    </citation>
    <scope>NUCLEOTIDE SEQUENCE</scope>
</reference>
<dbReference type="EMBL" id="UOGB01000289">
    <property type="protein sequence ID" value="VAX24207.1"/>
    <property type="molecule type" value="Genomic_DNA"/>
</dbReference>
<dbReference type="PROSITE" id="PS50850">
    <property type="entry name" value="MFS"/>
    <property type="match status" value="1"/>
</dbReference>
<feature type="domain" description="Major facilitator superfamily (MFS) profile" evidence="8">
    <location>
        <begin position="12"/>
        <end position="390"/>
    </location>
</feature>
<keyword evidence="3" id="KW-1003">Cell membrane</keyword>
<accession>A0A3B1D663</accession>
<dbReference type="PANTHER" id="PTHR23517">
    <property type="entry name" value="RESISTANCE PROTEIN MDTM, PUTATIVE-RELATED-RELATED"/>
    <property type="match status" value="1"/>
</dbReference>
<evidence type="ECO:0000256" key="3">
    <source>
        <dbReference type="ARBA" id="ARBA00022475"/>
    </source>
</evidence>
<feature type="transmembrane region" description="Helical" evidence="7">
    <location>
        <begin position="367"/>
        <end position="385"/>
    </location>
</feature>
<keyword evidence="2" id="KW-0813">Transport</keyword>
<sequence length="392" mass="41201">MTGKFSLSEKRSIAGLSVVIGLRMLGLSMIIPVFSVYAVKLQGSSVMLAGMAFGIYGLTQAFLQIPFGYMSDRFGRKPVVAFGLLLFGVGSVICAVTTNIYILIAGRFLQGGGAIASACFAWIADLTQESRRNTAMAFMGISVGGGIVMGMISGPIIGGIFGAAALFWVAAGLSMTALYVTVWKLDEPQNNQRQNQPDFGMNPLNAIKMAGDPDLMRLNATGFLVNVCMISTFFVVPLRIAEVFSMSELWKVYLPLSVFGGVAMMLSSRKADKGSARGVIVGALTCLAVGYMIMYSAGNVWWTLSGFAIFFSAFSVLEATLPAAVSKLADPAQKGTIIGVYNMSQFSGTFAGGALAGALTGTMESEIFIILAVASIIAAVAMSGAKKLKPAV</sequence>
<organism evidence="9">
    <name type="scientific">hydrothermal vent metagenome</name>
    <dbReference type="NCBI Taxonomy" id="652676"/>
    <lineage>
        <taxon>unclassified sequences</taxon>
        <taxon>metagenomes</taxon>
        <taxon>ecological metagenomes</taxon>
    </lineage>
</organism>
<dbReference type="Pfam" id="PF07690">
    <property type="entry name" value="MFS_1"/>
    <property type="match status" value="1"/>
</dbReference>
<evidence type="ECO:0000256" key="2">
    <source>
        <dbReference type="ARBA" id="ARBA00022448"/>
    </source>
</evidence>
<dbReference type="InterPro" id="IPR036259">
    <property type="entry name" value="MFS_trans_sf"/>
</dbReference>
<evidence type="ECO:0000256" key="6">
    <source>
        <dbReference type="ARBA" id="ARBA00023136"/>
    </source>
</evidence>
<keyword evidence="5 7" id="KW-1133">Transmembrane helix</keyword>
<feature type="transmembrane region" description="Helical" evidence="7">
    <location>
        <begin position="218"/>
        <end position="238"/>
    </location>
</feature>
<keyword evidence="6 7" id="KW-0472">Membrane</keyword>
<evidence type="ECO:0000256" key="5">
    <source>
        <dbReference type="ARBA" id="ARBA00022989"/>
    </source>
</evidence>
<dbReference type="CDD" id="cd17472">
    <property type="entry name" value="MFS_YajR_like"/>
    <property type="match status" value="1"/>
</dbReference>
<dbReference type="GO" id="GO:0022857">
    <property type="term" value="F:transmembrane transporter activity"/>
    <property type="evidence" value="ECO:0007669"/>
    <property type="project" value="InterPro"/>
</dbReference>
<evidence type="ECO:0000313" key="9">
    <source>
        <dbReference type="EMBL" id="VAX24207.1"/>
    </source>
</evidence>
<name>A0A3B1D663_9ZZZZ</name>
<dbReference type="InterPro" id="IPR011701">
    <property type="entry name" value="MFS"/>
</dbReference>
<evidence type="ECO:0000259" key="8">
    <source>
        <dbReference type="PROSITE" id="PS50850"/>
    </source>
</evidence>
<feature type="transmembrane region" description="Helical" evidence="7">
    <location>
        <begin position="12"/>
        <end position="34"/>
    </location>
</feature>
<dbReference type="InterPro" id="IPR001958">
    <property type="entry name" value="Tet-R_TetA/multi-R_MdtG-like"/>
</dbReference>
<dbReference type="SUPFAM" id="SSF103473">
    <property type="entry name" value="MFS general substrate transporter"/>
    <property type="match status" value="1"/>
</dbReference>
<evidence type="ECO:0000256" key="7">
    <source>
        <dbReference type="SAM" id="Phobius"/>
    </source>
</evidence>
<dbReference type="PRINTS" id="PR01035">
    <property type="entry name" value="TCRTETA"/>
</dbReference>
<dbReference type="Gene3D" id="1.20.1250.20">
    <property type="entry name" value="MFS general substrate transporter like domains"/>
    <property type="match status" value="1"/>
</dbReference>
<proteinExistence type="predicted"/>
<evidence type="ECO:0000256" key="1">
    <source>
        <dbReference type="ARBA" id="ARBA00004651"/>
    </source>
</evidence>
<keyword evidence="4 7" id="KW-0812">Transmembrane</keyword>